<dbReference type="AlphaFoldDB" id="A0A195C9W0"/>
<proteinExistence type="predicted"/>
<evidence type="ECO:0000313" key="2">
    <source>
        <dbReference type="EMBL" id="KYM97500.1"/>
    </source>
</evidence>
<evidence type="ECO:0000313" key="3">
    <source>
        <dbReference type="Proteomes" id="UP000078542"/>
    </source>
</evidence>
<dbReference type="EMBL" id="KQ978068">
    <property type="protein sequence ID" value="KYM97500.1"/>
    <property type="molecule type" value="Genomic_DNA"/>
</dbReference>
<feature type="compositionally biased region" description="Low complexity" evidence="1">
    <location>
        <begin position="1"/>
        <end position="10"/>
    </location>
</feature>
<accession>A0A195C9W0</accession>
<feature type="non-terminal residue" evidence="2">
    <location>
        <position position="1"/>
    </location>
</feature>
<sequence>TTTTTTTTTTRRSACRRPTGRNIARRISEILQRKDERTRLRWRWNVTVRSRTNGIGSVPLEGELSRYCRSGSSPLDKAPRSKRPPFWCSTG</sequence>
<keyword evidence="3" id="KW-1185">Reference proteome</keyword>
<dbReference type="Proteomes" id="UP000078542">
    <property type="component" value="Unassembled WGS sequence"/>
</dbReference>
<feature type="region of interest" description="Disordered" evidence="1">
    <location>
        <begin position="69"/>
        <end position="91"/>
    </location>
</feature>
<evidence type="ECO:0000256" key="1">
    <source>
        <dbReference type="SAM" id="MobiDB-lite"/>
    </source>
</evidence>
<name>A0A195C9W0_9HYME</name>
<reference evidence="2 3" key="1">
    <citation type="submission" date="2016-03" db="EMBL/GenBank/DDBJ databases">
        <title>Cyphomyrmex costatus WGS genome.</title>
        <authorList>
            <person name="Nygaard S."/>
            <person name="Hu H."/>
            <person name="Boomsma J."/>
            <person name="Zhang G."/>
        </authorList>
    </citation>
    <scope>NUCLEOTIDE SEQUENCE [LARGE SCALE GENOMIC DNA]</scope>
    <source>
        <strain evidence="2">MS0001</strain>
        <tissue evidence="2">Whole body</tissue>
    </source>
</reference>
<feature type="region of interest" description="Disordered" evidence="1">
    <location>
        <begin position="1"/>
        <end position="21"/>
    </location>
</feature>
<organism evidence="2 3">
    <name type="scientific">Cyphomyrmex costatus</name>
    <dbReference type="NCBI Taxonomy" id="456900"/>
    <lineage>
        <taxon>Eukaryota</taxon>
        <taxon>Metazoa</taxon>
        <taxon>Ecdysozoa</taxon>
        <taxon>Arthropoda</taxon>
        <taxon>Hexapoda</taxon>
        <taxon>Insecta</taxon>
        <taxon>Pterygota</taxon>
        <taxon>Neoptera</taxon>
        <taxon>Endopterygota</taxon>
        <taxon>Hymenoptera</taxon>
        <taxon>Apocrita</taxon>
        <taxon>Aculeata</taxon>
        <taxon>Formicoidea</taxon>
        <taxon>Formicidae</taxon>
        <taxon>Myrmicinae</taxon>
        <taxon>Cyphomyrmex</taxon>
    </lineage>
</organism>
<gene>
    <name evidence="2" type="ORF">ALC62_11794</name>
</gene>
<protein>
    <submittedName>
        <fullName evidence="2">Uncharacterized protein</fullName>
    </submittedName>
</protein>